<name>A0A926E6N3_9FIRM</name>
<reference evidence="4" key="1">
    <citation type="submission" date="2020-08" db="EMBL/GenBank/DDBJ databases">
        <title>Genome public.</title>
        <authorList>
            <person name="Liu C."/>
            <person name="Sun Q."/>
        </authorList>
    </citation>
    <scope>NUCLEOTIDE SEQUENCE</scope>
    <source>
        <strain evidence="4">NSJ-33</strain>
    </source>
</reference>
<proteinExistence type="predicted"/>
<dbReference type="PANTHER" id="PTHR38429:SF1">
    <property type="entry name" value="SEPTATION PROTEIN SPOVG-RELATED"/>
    <property type="match status" value="1"/>
</dbReference>
<dbReference type="GO" id="GO:0000917">
    <property type="term" value="P:division septum assembly"/>
    <property type="evidence" value="ECO:0007669"/>
    <property type="project" value="UniProtKB-KW"/>
</dbReference>
<organism evidence="4 5">
    <name type="scientific">Fumia xinanensis</name>
    <dbReference type="NCBI Taxonomy" id="2763659"/>
    <lineage>
        <taxon>Bacteria</taxon>
        <taxon>Bacillati</taxon>
        <taxon>Bacillota</taxon>
        <taxon>Clostridia</taxon>
        <taxon>Eubacteriales</taxon>
        <taxon>Oscillospiraceae</taxon>
        <taxon>Fumia</taxon>
    </lineage>
</organism>
<keyword evidence="5" id="KW-1185">Reference proteome</keyword>
<dbReference type="InterPro" id="IPR007170">
    <property type="entry name" value="SpoVG"/>
</dbReference>
<keyword evidence="3" id="KW-0131">Cell cycle</keyword>
<comment type="caution">
    <text evidence="4">The sequence shown here is derived from an EMBL/GenBank/DDBJ whole genome shotgun (WGS) entry which is preliminary data.</text>
</comment>
<dbReference type="AlphaFoldDB" id="A0A926E6N3"/>
<dbReference type="Gene3D" id="3.30.1120.40">
    <property type="entry name" value="Stage V sporulation protein G"/>
    <property type="match status" value="1"/>
</dbReference>
<evidence type="ECO:0000313" key="5">
    <source>
        <dbReference type="Proteomes" id="UP000610760"/>
    </source>
</evidence>
<dbReference type="EMBL" id="JACRSV010000003">
    <property type="protein sequence ID" value="MBC8560455.1"/>
    <property type="molecule type" value="Genomic_DNA"/>
</dbReference>
<dbReference type="RefSeq" id="WP_249295442.1">
    <property type="nucleotide sequence ID" value="NZ_JACRSV010000003.1"/>
</dbReference>
<dbReference type="SUPFAM" id="SSF160537">
    <property type="entry name" value="SpoVG-like"/>
    <property type="match status" value="1"/>
</dbReference>
<evidence type="ECO:0000256" key="1">
    <source>
        <dbReference type="ARBA" id="ARBA00022618"/>
    </source>
</evidence>
<keyword evidence="2" id="KW-0717">Septation</keyword>
<keyword evidence="1" id="KW-0132">Cell division</keyword>
<protein>
    <submittedName>
        <fullName evidence="4">Septation regulator SpoVG</fullName>
    </submittedName>
</protein>
<accession>A0A926E6N3</accession>
<evidence type="ECO:0000256" key="3">
    <source>
        <dbReference type="ARBA" id="ARBA00023306"/>
    </source>
</evidence>
<dbReference type="NCBIfam" id="NF009749">
    <property type="entry name" value="PRK13259.1"/>
    <property type="match status" value="1"/>
</dbReference>
<dbReference type="PANTHER" id="PTHR38429">
    <property type="entry name" value="SEPTATION PROTEIN SPOVG-RELATED"/>
    <property type="match status" value="1"/>
</dbReference>
<dbReference type="InterPro" id="IPR036751">
    <property type="entry name" value="SpoVG_sf"/>
</dbReference>
<evidence type="ECO:0000256" key="2">
    <source>
        <dbReference type="ARBA" id="ARBA00023210"/>
    </source>
</evidence>
<dbReference type="Proteomes" id="UP000610760">
    <property type="component" value="Unassembled WGS sequence"/>
</dbReference>
<evidence type="ECO:0000313" key="4">
    <source>
        <dbReference type="EMBL" id="MBC8560455.1"/>
    </source>
</evidence>
<gene>
    <name evidence="4" type="primary">spoVG</name>
    <name evidence="4" type="ORF">H8710_10315</name>
</gene>
<dbReference type="GO" id="GO:0030435">
    <property type="term" value="P:sporulation resulting in formation of a cellular spore"/>
    <property type="evidence" value="ECO:0007669"/>
    <property type="project" value="InterPro"/>
</dbReference>
<dbReference type="Pfam" id="PF04026">
    <property type="entry name" value="SpoVG"/>
    <property type="match status" value="1"/>
</dbReference>
<sequence length="101" mass="11297">MNITDIKVRRLLQEGRLRAVVSVTVDDELAIHDIKVIEGPERLFVAMPSRKEVNGIFRDIAHPISPAARHQFEDAILNAYQHEVEAQSLHSAVTHGSVHAN</sequence>